<evidence type="ECO:0000256" key="3">
    <source>
        <dbReference type="ARBA" id="ARBA00022801"/>
    </source>
</evidence>
<dbReference type="GO" id="GO:0005525">
    <property type="term" value="F:GTP binding"/>
    <property type="evidence" value="ECO:0007669"/>
    <property type="project" value="UniProtKB-KW"/>
</dbReference>
<dbReference type="GO" id="GO:0003924">
    <property type="term" value="F:GTPase activity"/>
    <property type="evidence" value="ECO:0007669"/>
    <property type="project" value="InterPro"/>
</dbReference>
<evidence type="ECO:0000256" key="4">
    <source>
        <dbReference type="ARBA" id="ARBA00023134"/>
    </source>
</evidence>
<dbReference type="InterPro" id="IPR045063">
    <property type="entry name" value="Dynamin_N"/>
</dbReference>
<dbReference type="CDD" id="cd09912">
    <property type="entry name" value="DLP_2"/>
    <property type="match status" value="1"/>
</dbReference>
<evidence type="ECO:0000256" key="1">
    <source>
        <dbReference type="ARBA" id="ARBA00004370"/>
    </source>
</evidence>
<dbReference type="EMBL" id="SFCA01000052">
    <property type="protein sequence ID" value="TRT59775.1"/>
    <property type="molecule type" value="Genomic_DNA"/>
</dbReference>
<gene>
    <name evidence="9" type="ORF">EWV85_04375</name>
</gene>
<dbReference type="Gene3D" id="3.40.50.300">
    <property type="entry name" value="P-loop containing nucleotide triphosphate hydrolases"/>
    <property type="match status" value="1"/>
</dbReference>
<feature type="region of interest" description="Disordered" evidence="7">
    <location>
        <begin position="631"/>
        <end position="670"/>
    </location>
</feature>
<evidence type="ECO:0000313" key="10">
    <source>
        <dbReference type="Proteomes" id="UP000316443"/>
    </source>
</evidence>
<keyword evidence="2" id="KW-0547">Nucleotide-binding</keyword>
<evidence type="ECO:0000256" key="7">
    <source>
        <dbReference type="SAM" id="MobiDB-lite"/>
    </source>
</evidence>
<protein>
    <submittedName>
        <fullName evidence="9">Dynamin</fullName>
    </submittedName>
</protein>
<dbReference type="AlphaFoldDB" id="A0A551YFM9"/>
<evidence type="ECO:0000256" key="5">
    <source>
        <dbReference type="ARBA" id="ARBA00023136"/>
    </source>
</evidence>
<evidence type="ECO:0000256" key="6">
    <source>
        <dbReference type="SAM" id="Coils"/>
    </source>
</evidence>
<dbReference type="PANTHER" id="PTHR10465:SF0">
    <property type="entry name" value="SARCALUMENIN"/>
    <property type="match status" value="1"/>
</dbReference>
<reference evidence="9 10" key="1">
    <citation type="submission" date="2019-01" db="EMBL/GenBank/DDBJ databases">
        <title>Coherence of Microcystis species and biogeography revealed through population genomics.</title>
        <authorList>
            <person name="Perez-Carrascal O.M."/>
            <person name="Terrat Y."/>
            <person name="Giani A."/>
            <person name="Fortin N."/>
            <person name="Tromas N."/>
            <person name="Shapiro B.J."/>
        </authorList>
    </citation>
    <scope>NUCLEOTIDE SEQUENCE [LARGE SCALE GENOMIC DNA]</scope>
    <source>
        <strain evidence="9">Ma_QC_C_20070703_M131</strain>
    </source>
</reference>
<keyword evidence="6" id="KW-0175">Coiled coil</keyword>
<keyword evidence="3" id="KW-0378">Hydrolase</keyword>
<feature type="coiled-coil region" evidence="6">
    <location>
        <begin position="312"/>
        <end position="346"/>
    </location>
</feature>
<dbReference type="PANTHER" id="PTHR10465">
    <property type="entry name" value="TRANSMEMBRANE GTPASE FZO1"/>
    <property type="match status" value="1"/>
</dbReference>
<evidence type="ECO:0000256" key="2">
    <source>
        <dbReference type="ARBA" id="ARBA00022741"/>
    </source>
</evidence>
<keyword evidence="5" id="KW-0472">Membrane</keyword>
<accession>A0A551YFM9</accession>
<comment type="caution">
    <text evidence="9">The sequence shown here is derived from an EMBL/GenBank/DDBJ whole genome shotgun (WGS) entry which is preliminary data.</text>
</comment>
<dbReference type="Proteomes" id="UP000316443">
    <property type="component" value="Unassembled WGS sequence"/>
</dbReference>
<organism evidence="9 10">
    <name type="scientific">Microcystis aeruginosa Ma_QC_C_20070703_M131</name>
    <dbReference type="NCBI Taxonomy" id="2486263"/>
    <lineage>
        <taxon>Bacteria</taxon>
        <taxon>Bacillati</taxon>
        <taxon>Cyanobacteriota</taxon>
        <taxon>Cyanophyceae</taxon>
        <taxon>Oscillatoriophycideae</taxon>
        <taxon>Chroococcales</taxon>
        <taxon>Microcystaceae</taxon>
        <taxon>Microcystis</taxon>
    </lineage>
</organism>
<dbReference type="InterPro" id="IPR027094">
    <property type="entry name" value="Mitofusin_fam"/>
</dbReference>
<proteinExistence type="predicted"/>
<dbReference type="SUPFAM" id="SSF52540">
    <property type="entry name" value="P-loop containing nucleoside triphosphate hydrolases"/>
    <property type="match status" value="1"/>
</dbReference>
<feature type="domain" description="Dynamin N-terminal" evidence="8">
    <location>
        <begin position="48"/>
        <end position="211"/>
    </location>
</feature>
<sequence>MTTFQQQKQQILRLFEEEITIAKNQKDTNLENHLKEAQKHLAEEKIYVVVCGEFKQGKSSLINAFIDETNLFPVDVKITTNLVSTIAYAEQEEITVILGDIGQGQAKQINRSEIAEYVTEQKNKSNQKKAKLLMIESPNPYLKDGLVLVDTPGTGSLNAEHTALTYSFIPNADAILFVSDIQAPLKVEDLNFIKERILPHCQNIIFVLTKIDAITNYQKIIDSNREKLSNSLNLSPEQISLIPVSSKAKQEYLKYKDPEDLEESHFLQLQEKIWSLVKEQRGQILLLKALTELGKALTQIKRPLEVEWQSYQQRSQQELDQWEQDIKKIQKQLQDLLQNNAEWQTHLRDGLEIIRLDAQNEFHNGFVQLQRRSTKYLDDPAFLNNPQQIAILLESDIDAMMTELSKKLNSKAATLYGQIEERSGLNFNPFAATSLEPEHAHFALDEIQIKKSSVDEKALTFGRSGLSNMSGLGFAGSLVGGIIGGLIGTFLSPGVGTVGGAQLGAAIGGGLGALAGTTRGVIEGVQQVAKQDQTLAKQEISKILRQYLEDSQRLCMQTLNQSIKSLEKFMRDELTSQIKRQKESYDKTLQSLQQARKLSQEQGSQRANQLQTPLKKLMQMQQEVEQLAIAVTTQSENRQPKAKPQTSLKSPPKEPVTVDAHADYGDWADG</sequence>
<evidence type="ECO:0000313" key="9">
    <source>
        <dbReference type="EMBL" id="TRT59775.1"/>
    </source>
</evidence>
<dbReference type="GO" id="GO:0008053">
    <property type="term" value="P:mitochondrial fusion"/>
    <property type="evidence" value="ECO:0007669"/>
    <property type="project" value="TreeGrafter"/>
</dbReference>
<keyword evidence="4" id="KW-0342">GTP-binding</keyword>
<dbReference type="GO" id="GO:0016020">
    <property type="term" value="C:membrane"/>
    <property type="evidence" value="ECO:0007669"/>
    <property type="project" value="UniProtKB-SubCell"/>
</dbReference>
<comment type="subcellular location">
    <subcellularLocation>
        <location evidence="1">Membrane</location>
    </subcellularLocation>
</comment>
<name>A0A551YFM9_MICAE</name>
<dbReference type="InterPro" id="IPR027417">
    <property type="entry name" value="P-loop_NTPase"/>
</dbReference>
<evidence type="ECO:0000259" key="8">
    <source>
        <dbReference type="Pfam" id="PF00350"/>
    </source>
</evidence>
<dbReference type="Pfam" id="PF00350">
    <property type="entry name" value="Dynamin_N"/>
    <property type="match status" value="1"/>
</dbReference>